<sequence>MNIFWTLFKKEWREAWHDKKLIWMPVVLSLLAISQPITQYYMPEILDKAGNLPEGAVIQIPMPSGEEVLVGTLSQFGLIGTAIFVLGAMNLIADERNSGSLTLIMARPVHALHYIGSKWLSHALLYLLSFALSYGLAYYYTNLLFKDVALIRFIKSFAAYSIWILFALTVTLLAGTVLKKAAGIAGASLVTVAAIALSGSLFPKYMGWSPANAQDQAGSMLMTGKWADSFETMAVTSIILLACMFWASCIVFKTYESY</sequence>
<evidence type="ECO:0000256" key="1">
    <source>
        <dbReference type="SAM" id="Phobius"/>
    </source>
</evidence>
<keyword evidence="1" id="KW-0812">Transmembrane</keyword>
<keyword evidence="1" id="KW-0472">Membrane</keyword>
<evidence type="ECO:0000313" key="3">
    <source>
        <dbReference type="Proteomes" id="UP000823485"/>
    </source>
</evidence>
<feature type="transmembrane region" description="Helical" evidence="1">
    <location>
        <begin position="181"/>
        <end position="202"/>
    </location>
</feature>
<feature type="transmembrane region" description="Helical" evidence="1">
    <location>
        <begin position="21"/>
        <end position="42"/>
    </location>
</feature>
<dbReference type="Proteomes" id="UP000823485">
    <property type="component" value="Unassembled WGS sequence"/>
</dbReference>
<feature type="transmembrane region" description="Helical" evidence="1">
    <location>
        <begin position="123"/>
        <end position="141"/>
    </location>
</feature>
<dbReference type="EMBL" id="JAFBFH010000013">
    <property type="protein sequence ID" value="MBM7715275.1"/>
    <property type="molecule type" value="Genomic_DNA"/>
</dbReference>
<dbReference type="PANTHER" id="PTHR37305">
    <property type="entry name" value="INTEGRAL MEMBRANE PROTEIN-RELATED"/>
    <property type="match status" value="1"/>
</dbReference>
<evidence type="ECO:0000313" key="2">
    <source>
        <dbReference type="EMBL" id="MBM7715275.1"/>
    </source>
</evidence>
<keyword evidence="1" id="KW-1133">Transmembrane helix</keyword>
<name>A0ABS2R793_9BACI</name>
<dbReference type="RefSeq" id="WP_077110005.1">
    <property type="nucleotide sequence ID" value="NZ_JAFBFH010000013.1"/>
</dbReference>
<keyword evidence="3" id="KW-1185">Reference proteome</keyword>
<reference evidence="2 3" key="1">
    <citation type="submission" date="2021-01" db="EMBL/GenBank/DDBJ databases">
        <title>Genomic Encyclopedia of Type Strains, Phase IV (KMG-IV): sequencing the most valuable type-strain genomes for metagenomic binning, comparative biology and taxonomic classification.</title>
        <authorList>
            <person name="Goeker M."/>
        </authorList>
    </citation>
    <scope>NUCLEOTIDE SEQUENCE [LARGE SCALE GENOMIC DNA]</scope>
    <source>
        <strain evidence="2 3">DSM 105453</strain>
    </source>
</reference>
<feature type="transmembrane region" description="Helical" evidence="1">
    <location>
        <begin position="153"/>
        <end position="174"/>
    </location>
</feature>
<protein>
    <submittedName>
        <fullName evidence="2">ABC-2 type transport system permease protein</fullName>
    </submittedName>
</protein>
<gene>
    <name evidence="2" type="ORF">JOC94_002262</name>
</gene>
<feature type="transmembrane region" description="Helical" evidence="1">
    <location>
        <begin position="73"/>
        <end position="93"/>
    </location>
</feature>
<proteinExistence type="predicted"/>
<feature type="transmembrane region" description="Helical" evidence="1">
    <location>
        <begin position="232"/>
        <end position="252"/>
    </location>
</feature>
<dbReference type="PANTHER" id="PTHR37305:SF2">
    <property type="entry name" value="BACITRACIN TRANSPORT PERMEASE PROTEIN BCRB"/>
    <property type="match status" value="1"/>
</dbReference>
<accession>A0ABS2R793</accession>
<organism evidence="2 3">
    <name type="scientific">Siminovitchia thermophila</name>
    <dbReference type="NCBI Taxonomy" id="1245522"/>
    <lineage>
        <taxon>Bacteria</taxon>
        <taxon>Bacillati</taxon>
        <taxon>Bacillota</taxon>
        <taxon>Bacilli</taxon>
        <taxon>Bacillales</taxon>
        <taxon>Bacillaceae</taxon>
        <taxon>Siminovitchia</taxon>
    </lineage>
</organism>
<comment type="caution">
    <text evidence="2">The sequence shown here is derived from an EMBL/GenBank/DDBJ whole genome shotgun (WGS) entry which is preliminary data.</text>
</comment>
<dbReference type="Pfam" id="PF12679">
    <property type="entry name" value="ABC2_membrane_2"/>
    <property type="match status" value="1"/>
</dbReference>